<accession>A0A0N4YL88</accession>
<evidence type="ECO:0000313" key="3">
    <source>
        <dbReference type="Proteomes" id="UP000271162"/>
    </source>
</evidence>
<sequence>MEGVKVVTLLTSQCHDPLMAPEVTYLSPMRRGWSTDGSVDLQMEAKASKKKRYTGEIHLQSKCAQFTEFLTDPCSLPHVCTPESHEKAILRSHPYKPKPIRKRVGPRKSVGGPQKEEEPPQVEKKEEPQKEEEPPQVEPKELGDLDLD</sequence>
<proteinExistence type="predicted"/>
<evidence type="ECO:0000313" key="2">
    <source>
        <dbReference type="EMBL" id="VDL81574.1"/>
    </source>
</evidence>
<evidence type="ECO:0000313" key="4">
    <source>
        <dbReference type="WBParaSite" id="NBR_0001785301-mRNA-1"/>
    </source>
</evidence>
<keyword evidence="3" id="KW-1185">Reference proteome</keyword>
<dbReference type="Proteomes" id="UP000271162">
    <property type="component" value="Unassembled WGS sequence"/>
</dbReference>
<gene>
    <name evidence="2" type="ORF">NBR_LOCUS17854</name>
</gene>
<dbReference type="EMBL" id="UYSL01023008">
    <property type="protein sequence ID" value="VDL81574.1"/>
    <property type="molecule type" value="Genomic_DNA"/>
</dbReference>
<protein>
    <submittedName>
        <fullName evidence="4">Fibroblast growth factor-binding protein 3</fullName>
    </submittedName>
</protein>
<dbReference type="WBParaSite" id="NBR_0001785301-mRNA-1">
    <property type="protein sequence ID" value="NBR_0001785301-mRNA-1"/>
    <property type="gene ID" value="NBR_0001785301"/>
</dbReference>
<feature type="compositionally biased region" description="Basic and acidic residues" evidence="1">
    <location>
        <begin position="114"/>
        <end position="148"/>
    </location>
</feature>
<feature type="region of interest" description="Disordered" evidence="1">
    <location>
        <begin position="82"/>
        <end position="148"/>
    </location>
</feature>
<feature type="compositionally biased region" description="Basic residues" evidence="1">
    <location>
        <begin position="93"/>
        <end position="106"/>
    </location>
</feature>
<reference evidence="2 3" key="2">
    <citation type="submission" date="2018-11" db="EMBL/GenBank/DDBJ databases">
        <authorList>
            <consortium name="Pathogen Informatics"/>
        </authorList>
    </citation>
    <scope>NUCLEOTIDE SEQUENCE [LARGE SCALE GENOMIC DNA]</scope>
</reference>
<organism evidence="4">
    <name type="scientific">Nippostrongylus brasiliensis</name>
    <name type="common">Rat hookworm</name>
    <dbReference type="NCBI Taxonomy" id="27835"/>
    <lineage>
        <taxon>Eukaryota</taxon>
        <taxon>Metazoa</taxon>
        <taxon>Ecdysozoa</taxon>
        <taxon>Nematoda</taxon>
        <taxon>Chromadorea</taxon>
        <taxon>Rhabditida</taxon>
        <taxon>Rhabditina</taxon>
        <taxon>Rhabditomorpha</taxon>
        <taxon>Strongyloidea</taxon>
        <taxon>Heligmosomidae</taxon>
        <taxon>Nippostrongylus</taxon>
    </lineage>
</organism>
<name>A0A0N4YL88_NIPBR</name>
<evidence type="ECO:0000256" key="1">
    <source>
        <dbReference type="SAM" id="MobiDB-lite"/>
    </source>
</evidence>
<dbReference type="AlphaFoldDB" id="A0A0N4YL88"/>
<reference evidence="4" key="1">
    <citation type="submission" date="2017-02" db="UniProtKB">
        <authorList>
            <consortium name="WormBaseParasite"/>
        </authorList>
    </citation>
    <scope>IDENTIFICATION</scope>
</reference>